<evidence type="ECO:0000313" key="1">
    <source>
        <dbReference type="EMBL" id="KKN68357.1"/>
    </source>
</evidence>
<proteinExistence type="predicted"/>
<reference evidence="1" key="1">
    <citation type="journal article" date="2015" name="Nature">
        <title>Complex archaea that bridge the gap between prokaryotes and eukaryotes.</title>
        <authorList>
            <person name="Spang A."/>
            <person name="Saw J.H."/>
            <person name="Jorgensen S.L."/>
            <person name="Zaremba-Niedzwiedzka K."/>
            <person name="Martijn J."/>
            <person name="Lind A.E."/>
            <person name="van Eijk R."/>
            <person name="Schleper C."/>
            <person name="Guy L."/>
            <person name="Ettema T.J."/>
        </authorList>
    </citation>
    <scope>NUCLEOTIDE SEQUENCE</scope>
</reference>
<dbReference type="AlphaFoldDB" id="A0A0F9T0T6"/>
<accession>A0A0F9T0T6</accession>
<gene>
    <name evidence="1" type="ORF">LCGC14_0452330</name>
</gene>
<protein>
    <submittedName>
        <fullName evidence="1">Uncharacterized protein</fullName>
    </submittedName>
</protein>
<dbReference type="EMBL" id="LAZR01000451">
    <property type="protein sequence ID" value="KKN68357.1"/>
    <property type="molecule type" value="Genomic_DNA"/>
</dbReference>
<name>A0A0F9T0T6_9ZZZZ</name>
<comment type="caution">
    <text evidence="1">The sequence shown here is derived from an EMBL/GenBank/DDBJ whole genome shotgun (WGS) entry which is preliminary data.</text>
</comment>
<organism evidence="1">
    <name type="scientific">marine sediment metagenome</name>
    <dbReference type="NCBI Taxonomy" id="412755"/>
    <lineage>
        <taxon>unclassified sequences</taxon>
        <taxon>metagenomes</taxon>
        <taxon>ecological metagenomes</taxon>
    </lineage>
</organism>
<sequence>MNKEIIFKAAKKRIDALQGLLLCYRVEKNPSIRLSKNLDTSRKCWDKVLKEFEEVSDE</sequence>